<reference evidence="3" key="1">
    <citation type="submission" date="2025-08" db="UniProtKB">
        <authorList>
            <consortium name="RefSeq"/>
        </authorList>
    </citation>
    <scope>IDENTIFICATION</scope>
    <source>
        <strain evidence="3">15085-1641.00</strain>
        <tissue evidence="3">Whole body</tissue>
    </source>
</reference>
<evidence type="ECO:0000313" key="3">
    <source>
        <dbReference type="RefSeq" id="XP_023176766.1"/>
    </source>
</evidence>
<feature type="coiled-coil region" evidence="1">
    <location>
        <begin position="156"/>
        <end position="183"/>
    </location>
</feature>
<dbReference type="GeneID" id="111603417"/>
<name>A0A6J1MD22_DROHY</name>
<keyword evidence="1" id="KW-0175">Coiled coil</keyword>
<proteinExistence type="predicted"/>
<dbReference type="KEGG" id="dhe:111603417"/>
<sequence length="595" mass="69786">MPCFKQEKSLQFCLSKQKKGSNGVAPKPVHVRPARFHGLFGVGVVSQHFIVDNKWTPQSLSDQFDGMAGLLSRHNVYKRYETKANRLRLLKLSKLLKTECNDGRAKLKNVSSADNLHKISNYLGNHIDMQRLYRRMPMHLIVDNINQRSFVLRKERDRLECRLGQLKHEYRDLLRERGKLENLIKYDNYVLEEETSRTIMKKIENSNVRLKAIRNINTAYHKMIKVLLQDEIFYEPILRSLDDDMNDQVALIKHILWLGMPAITKYKELNLTFQGVEEKARRHFQGVSHMFNMLQKPRAVSRVVNYKEFPSANPKRYVRETKSMEQLQVQLQSVQKTIKELKMVTLCSQAKEIYSQFKGQMENNTQLHRKIEHDRQSHYMLKLKMKGASVLRDALVTNLSDEEMNRLEYINILKTALNNGKSIEESTMKYIVDGSKMYILFRIMIWNLIEILRHVDQSPKTFRVSYPNSYLKLPLLKFELLDVYSVPPEIFEVDLEKLMVLLKHKIYKLMNAYKSAKMESELITSRQKYHNAFLESSNKLELLMDADHNVGISMGLDQMEENKAMVSVPNRKQIKAQSVKIVEDRIKRDECSNLA</sequence>
<accession>A0A6J1MD22</accession>
<gene>
    <name evidence="3" type="primary">LOC111603417</name>
</gene>
<dbReference type="OMA" id="LNDHIDM"/>
<evidence type="ECO:0000313" key="2">
    <source>
        <dbReference type="Proteomes" id="UP000504633"/>
    </source>
</evidence>
<evidence type="ECO:0000256" key="1">
    <source>
        <dbReference type="SAM" id="Coils"/>
    </source>
</evidence>
<protein>
    <submittedName>
        <fullName evidence="3">Uncharacterized protein LOC111603417 isoform X1</fullName>
    </submittedName>
</protein>
<keyword evidence="2" id="KW-1185">Reference proteome</keyword>
<dbReference type="RefSeq" id="XP_023176766.1">
    <property type="nucleotide sequence ID" value="XM_023320998.1"/>
</dbReference>
<dbReference type="AlphaFoldDB" id="A0A6J1MD22"/>
<dbReference type="OrthoDB" id="7447178at2759"/>
<organism evidence="2 3">
    <name type="scientific">Drosophila hydei</name>
    <name type="common">Fruit fly</name>
    <dbReference type="NCBI Taxonomy" id="7224"/>
    <lineage>
        <taxon>Eukaryota</taxon>
        <taxon>Metazoa</taxon>
        <taxon>Ecdysozoa</taxon>
        <taxon>Arthropoda</taxon>
        <taxon>Hexapoda</taxon>
        <taxon>Insecta</taxon>
        <taxon>Pterygota</taxon>
        <taxon>Neoptera</taxon>
        <taxon>Endopterygota</taxon>
        <taxon>Diptera</taxon>
        <taxon>Brachycera</taxon>
        <taxon>Muscomorpha</taxon>
        <taxon>Ephydroidea</taxon>
        <taxon>Drosophilidae</taxon>
        <taxon>Drosophila</taxon>
    </lineage>
</organism>
<dbReference type="Proteomes" id="UP000504633">
    <property type="component" value="Unplaced"/>
</dbReference>